<dbReference type="Pfam" id="PF00753">
    <property type="entry name" value="Lactamase_B"/>
    <property type="match status" value="1"/>
</dbReference>
<evidence type="ECO:0000256" key="4">
    <source>
        <dbReference type="ARBA" id="ARBA00022801"/>
    </source>
</evidence>
<dbReference type="PANTHER" id="PTHR42978">
    <property type="entry name" value="QUORUM-QUENCHING LACTONASE YTNP-RELATED-RELATED"/>
    <property type="match status" value="1"/>
</dbReference>
<dbReference type="GO" id="GO:0016787">
    <property type="term" value="F:hydrolase activity"/>
    <property type="evidence" value="ECO:0007669"/>
    <property type="project" value="UniProtKB-KW"/>
</dbReference>
<evidence type="ECO:0000256" key="1">
    <source>
        <dbReference type="ARBA" id="ARBA00001947"/>
    </source>
</evidence>
<feature type="domain" description="Metallo-beta-lactamase" evidence="6">
    <location>
        <begin position="19"/>
        <end position="248"/>
    </location>
</feature>
<keyword evidence="4" id="KW-0378">Hydrolase</keyword>
<dbReference type="SMART" id="SM00849">
    <property type="entry name" value="Lactamase_B"/>
    <property type="match status" value="1"/>
</dbReference>
<comment type="cofactor">
    <cofactor evidence="1">
        <name>Zn(2+)</name>
        <dbReference type="ChEBI" id="CHEBI:29105"/>
    </cofactor>
</comment>
<name>A0A117MPP0_9ACTN</name>
<dbReference type="SUPFAM" id="SSF56281">
    <property type="entry name" value="Metallo-hydrolase/oxidoreductase"/>
    <property type="match status" value="1"/>
</dbReference>
<evidence type="ECO:0000256" key="5">
    <source>
        <dbReference type="ARBA" id="ARBA00022833"/>
    </source>
</evidence>
<dbReference type="Gene3D" id="3.60.15.10">
    <property type="entry name" value="Ribonuclease Z/Hydroxyacylglutathione hydrolase-like"/>
    <property type="match status" value="1"/>
</dbReference>
<protein>
    <recommendedName>
        <fullName evidence="6">Metallo-beta-lactamase domain-containing protein</fullName>
    </recommendedName>
</protein>
<dbReference type="PANTHER" id="PTHR42978:SF7">
    <property type="entry name" value="METALLO-HYDROLASE RV2300C-RELATED"/>
    <property type="match status" value="1"/>
</dbReference>
<dbReference type="AlphaFoldDB" id="A0A117MPP0"/>
<proteinExistence type="inferred from homology"/>
<dbReference type="InterPro" id="IPR036866">
    <property type="entry name" value="RibonucZ/Hydroxyglut_hydro"/>
</dbReference>
<gene>
    <name evidence="7" type="ORF">ADL15_30170</name>
</gene>
<dbReference type="Proteomes" id="UP000053244">
    <property type="component" value="Unassembled WGS sequence"/>
</dbReference>
<evidence type="ECO:0000313" key="7">
    <source>
        <dbReference type="EMBL" id="KUL28914.1"/>
    </source>
</evidence>
<dbReference type="InterPro" id="IPR051013">
    <property type="entry name" value="MBL_superfamily_lactonases"/>
</dbReference>
<organism evidence="7 8">
    <name type="scientific">Actinoplanes awajinensis subsp. mycoplanecinus</name>
    <dbReference type="NCBI Taxonomy" id="135947"/>
    <lineage>
        <taxon>Bacteria</taxon>
        <taxon>Bacillati</taxon>
        <taxon>Actinomycetota</taxon>
        <taxon>Actinomycetes</taxon>
        <taxon>Micromonosporales</taxon>
        <taxon>Micromonosporaceae</taxon>
        <taxon>Actinoplanes</taxon>
    </lineage>
</organism>
<evidence type="ECO:0000313" key="8">
    <source>
        <dbReference type="Proteomes" id="UP000053244"/>
    </source>
</evidence>
<comment type="caution">
    <text evidence="7">The sequence shown here is derived from an EMBL/GenBank/DDBJ whole genome shotgun (WGS) entry which is preliminary data.</text>
</comment>
<keyword evidence="3" id="KW-0479">Metal-binding</keyword>
<sequence length="264" mass="28415">MRVHHLNCGTMRVPGGDLVCHVLLAESDAGLVLVDTGFGRADLADPATRLGPPRHLLRPVLAPAETAAAQVERLGFRIEDVRHIVVTHFDFDHIGGLADFPHAKVHVTAAEVQGALRPSTAQERRRFRAVQWAHGPDLVEHTPAGERWRGFAAAKELTGIAPGFVLVALPGHTRGHAAVAVDTGSRWLLHCGDAFYHRGTLTGDRVPLGLRLAETGVAFDRAMVRANHARLADLHQRAEPDLTLLSAHDPVIYAALAGSGNTKD</sequence>
<reference evidence="7 8" key="1">
    <citation type="submission" date="2015-10" db="EMBL/GenBank/DDBJ databases">
        <authorList>
            <person name="Gilbert D.G."/>
        </authorList>
    </citation>
    <scope>NUCLEOTIDE SEQUENCE [LARGE SCALE GENOMIC DNA]</scope>
    <source>
        <strain evidence="7 8">NRRL B-16712</strain>
    </source>
</reference>
<evidence type="ECO:0000256" key="3">
    <source>
        <dbReference type="ARBA" id="ARBA00022723"/>
    </source>
</evidence>
<keyword evidence="8" id="KW-1185">Reference proteome</keyword>
<accession>A0A117MPP0</accession>
<dbReference type="GO" id="GO:0046872">
    <property type="term" value="F:metal ion binding"/>
    <property type="evidence" value="ECO:0007669"/>
    <property type="project" value="UniProtKB-KW"/>
</dbReference>
<dbReference type="EMBL" id="LLZH01000283">
    <property type="protein sequence ID" value="KUL28914.1"/>
    <property type="molecule type" value="Genomic_DNA"/>
</dbReference>
<evidence type="ECO:0000256" key="2">
    <source>
        <dbReference type="ARBA" id="ARBA00007749"/>
    </source>
</evidence>
<keyword evidence="5" id="KW-0862">Zinc</keyword>
<evidence type="ECO:0000259" key="6">
    <source>
        <dbReference type="SMART" id="SM00849"/>
    </source>
</evidence>
<dbReference type="RefSeq" id="WP_067698252.1">
    <property type="nucleotide sequence ID" value="NZ_LLZH01000283.1"/>
</dbReference>
<dbReference type="OrthoDB" id="3196337at2"/>
<dbReference type="InterPro" id="IPR001279">
    <property type="entry name" value="Metallo-B-lactamas"/>
</dbReference>
<dbReference type="CDD" id="cd07742">
    <property type="entry name" value="metallo-hydrolase-like_MBL-fold"/>
    <property type="match status" value="1"/>
</dbReference>
<comment type="similarity">
    <text evidence="2">Belongs to the metallo-beta-lactamase superfamily.</text>
</comment>